<proteinExistence type="predicted"/>
<accession>A0A0F9DVW9</accession>
<feature type="non-terminal residue" evidence="1">
    <location>
        <position position="1"/>
    </location>
</feature>
<dbReference type="AlphaFoldDB" id="A0A0F9DVW9"/>
<comment type="caution">
    <text evidence="1">The sequence shown here is derived from an EMBL/GenBank/DDBJ whole genome shotgun (WGS) entry which is preliminary data.</text>
</comment>
<dbReference type="EMBL" id="LAZR01027338">
    <property type="protein sequence ID" value="KKL66023.1"/>
    <property type="molecule type" value="Genomic_DNA"/>
</dbReference>
<organism evidence="1">
    <name type="scientific">marine sediment metagenome</name>
    <dbReference type="NCBI Taxonomy" id="412755"/>
    <lineage>
        <taxon>unclassified sequences</taxon>
        <taxon>metagenomes</taxon>
        <taxon>ecological metagenomes</taxon>
    </lineage>
</organism>
<evidence type="ECO:0000313" key="1">
    <source>
        <dbReference type="EMBL" id="KKL66023.1"/>
    </source>
</evidence>
<sequence>LREKARPSMVVTAIPITERKLPKLMSFAGEVNVPARNQRIDGTPRNTYSTSDYYERIWGYTDLLKPTFPGTDTFLTRQHRMSEVSLQGRQALWNESRKNFSRWVIPQGHRGFYGDYPGAAKVWDGAMRSLQKFDYASLELP</sequence>
<gene>
    <name evidence="1" type="ORF">LCGC14_2149110</name>
</gene>
<protein>
    <submittedName>
        <fullName evidence="1">Uncharacterized protein</fullName>
    </submittedName>
</protein>
<reference evidence="1" key="1">
    <citation type="journal article" date="2015" name="Nature">
        <title>Complex archaea that bridge the gap between prokaryotes and eukaryotes.</title>
        <authorList>
            <person name="Spang A."/>
            <person name="Saw J.H."/>
            <person name="Jorgensen S.L."/>
            <person name="Zaremba-Niedzwiedzka K."/>
            <person name="Martijn J."/>
            <person name="Lind A.E."/>
            <person name="van Eijk R."/>
            <person name="Schleper C."/>
            <person name="Guy L."/>
            <person name="Ettema T.J."/>
        </authorList>
    </citation>
    <scope>NUCLEOTIDE SEQUENCE</scope>
</reference>
<name>A0A0F9DVW9_9ZZZZ</name>